<dbReference type="Proteomes" id="UP001589590">
    <property type="component" value="Unassembled WGS sequence"/>
</dbReference>
<dbReference type="InterPro" id="IPR004843">
    <property type="entry name" value="Calcineurin-like_PHP"/>
</dbReference>
<protein>
    <submittedName>
        <fullName evidence="4">Fibronectin type III domain-containing protein</fullName>
    </submittedName>
</protein>
<comment type="caution">
    <text evidence="4">The sequence shown here is derived from an EMBL/GenBank/DDBJ whole genome shotgun (WGS) entry which is preliminary data.</text>
</comment>
<organism evidence="4 5">
    <name type="scientific">Algibacter miyuki</name>
    <dbReference type="NCBI Taxonomy" id="1306933"/>
    <lineage>
        <taxon>Bacteria</taxon>
        <taxon>Pseudomonadati</taxon>
        <taxon>Bacteroidota</taxon>
        <taxon>Flavobacteriia</taxon>
        <taxon>Flavobacteriales</taxon>
        <taxon>Flavobacteriaceae</taxon>
        <taxon>Algibacter</taxon>
    </lineage>
</organism>
<name>A0ABV5H086_9FLAO</name>
<accession>A0ABV5H086</accession>
<dbReference type="Pfam" id="PF00149">
    <property type="entry name" value="Metallophos"/>
    <property type="match status" value="1"/>
</dbReference>
<dbReference type="InterPro" id="IPR015914">
    <property type="entry name" value="PAPs_N"/>
</dbReference>
<keyword evidence="1" id="KW-0732">Signal</keyword>
<dbReference type="SUPFAM" id="SSF56300">
    <property type="entry name" value="Metallo-dependent phosphatases"/>
    <property type="match status" value="1"/>
</dbReference>
<proteinExistence type="predicted"/>
<keyword evidence="5" id="KW-1185">Reference proteome</keyword>
<dbReference type="InterPro" id="IPR029052">
    <property type="entry name" value="Metallo-depent_PP-like"/>
</dbReference>
<feature type="domain" description="Calcineurin-like phosphoesterase" evidence="2">
    <location>
        <begin position="197"/>
        <end position="359"/>
    </location>
</feature>
<evidence type="ECO:0000313" key="5">
    <source>
        <dbReference type="Proteomes" id="UP001589590"/>
    </source>
</evidence>
<evidence type="ECO:0000259" key="3">
    <source>
        <dbReference type="Pfam" id="PF16656"/>
    </source>
</evidence>
<dbReference type="Gene3D" id="3.60.21.10">
    <property type="match status" value="1"/>
</dbReference>
<dbReference type="RefSeq" id="WP_290274813.1">
    <property type="nucleotide sequence ID" value="NZ_JAUFQP010000016.1"/>
</dbReference>
<evidence type="ECO:0000259" key="2">
    <source>
        <dbReference type="Pfam" id="PF00149"/>
    </source>
</evidence>
<dbReference type="InterPro" id="IPR008963">
    <property type="entry name" value="Purple_acid_Pase-like_N"/>
</dbReference>
<dbReference type="SUPFAM" id="SSF49363">
    <property type="entry name" value="Purple acid phosphatase, N-terminal domain"/>
    <property type="match status" value="1"/>
</dbReference>
<reference evidence="4 5" key="1">
    <citation type="submission" date="2024-09" db="EMBL/GenBank/DDBJ databases">
        <authorList>
            <person name="Sun Q."/>
            <person name="Mori K."/>
        </authorList>
    </citation>
    <scope>NUCLEOTIDE SEQUENCE [LARGE SCALE GENOMIC DNA]</scope>
    <source>
        <strain evidence="4 5">CECT 8300</strain>
    </source>
</reference>
<feature type="domain" description="Purple acid phosphatase N-terminal" evidence="3">
    <location>
        <begin position="51"/>
        <end position="160"/>
    </location>
</feature>
<dbReference type="EMBL" id="JBHMFA010000006">
    <property type="protein sequence ID" value="MFB9105304.1"/>
    <property type="molecule type" value="Genomic_DNA"/>
</dbReference>
<dbReference type="Gene3D" id="2.60.40.380">
    <property type="entry name" value="Purple acid phosphatase-like, N-terminal"/>
    <property type="match status" value="1"/>
</dbReference>
<evidence type="ECO:0000256" key="1">
    <source>
        <dbReference type="ARBA" id="ARBA00022729"/>
    </source>
</evidence>
<evidence type="ECO:0000313" key="4">
    <source>
        <dbReference type="EMBL" id="MFB9105304.1"/>
    </source>
</evidence>
<sequence length="459" mass="52548">MKKTLFFLLSLLVFTCCVSIKHKHEHHKKHTHYPLYSNIPAHKIIFPSTTPDRIIVNLTEDPAHSFAVNWRTSQQIDTAYVEIAEETHGPDFLSEGKVRRIIAKTKGLETENIDDDEPLVKAAFHSVIIKNLEPEKTYVYRLGDGRKNDDGWSEWFQIKTPNIDKNAPYSFIYFGDAQIKVKSEWSRVIRKSYQMIPEVDFMYHAGDLINHSESDKEWGEWFYAGSFIHATVPSIMTPGNHEYHNKKLSRLWTHQFTLPENGPLDELKEACYALDYQNMKLISLDARSFELHEYSKKAQTKWLDSVLASNTQKWVTLTIHYPILPTIEGRGNTDLSEALKPIIDKYNVDLVLQGHNHSYARGHASNNALGKTVVNNVETIYAISVSGPKMAGSSNLDWMVKEGKHTQLFQIISVSNDTLKYNAYTTKGSLYDSFTLIKGKGGNKKLLNNKVEEIIEKNK</sequence>
<dbReference type="PANTHER" id="PTHR45867">
    <property type="entry name" value="PURPLE ACID PHOSPHATASE"/>
    <property type="match status" value="1"/>
</dbReference>
<dbReference type="PANTHER" id="PTHR45867:SF3">
    <property type="entry name" value="ACID PHOSPHATASE TYPE 7"/>
    <property type="match status" value="1"/>
</dbReference>
<dbReference type="Pfam" id="PF16656">
    <property type="entry name" value="Pur_ac_phosph_N"/>
    <property type="match status" value="1"/>
</dbReference>
<gene>
    <name evidence="4" type="ORF">ACFFU1_10355</name>
</gene>